<name>A0A7J8VSE1_9ROSI</name>
<evidence type="ECO:0000313" key="1">
    <source>
        <dbReference type="EMBL" id="MBA0665735.1"/>
    </source>
</evidence>
<gene>
    <name evidence="1" type="ORF">Goklo_002217</name>
</gene>
<keyword evidence="2" id="KW-1185">Reference proteome</keyword>
<sequence>MAAPQNPSPFLASGSLEFGGEGSFSLGTNGVDKSARKYVKVLKQRKKLEELLIVAVCCSHQNVIDAGTNVRSC</sequence>
<dbReference type="AlphaFoldDB" id="A0A7J8VSE1"/>
<dbReference type="Proteomes" id="UP000593573">
    <property type="component" value="Unassembled WGS sequence"/>
</dbReference>
<dbReference type="EMBL" id="JABFAB010000012">
    <property type="protein sequence ID" value="MBA0665735.1"/>
    <property type="molecule type" value="Genomic_DNA"/>
</dbReference>
<evidence type="ECO:0000313" key="2">
    <source>
        <dbReference type="Proteomes" id="UP000593573"/>
    </source>
</evidence>
<comment type="caution">
    <text evidence="1">The sequence shown here is derived from an EMBL/GenBank/DDBJ whole genome shotgun (WGS) entry which is preliminary data.</text>
</comment>
<proteinExistence type="predicted"/>
<organism evidence="1 2">
    <name type="scientific">Gossypium klotzschianum</name>
    <dbReference type="NCBI Taxonomy" id="34286"/>
    <lineage>
        <taxon>Eukaryota</taxon>
        <taxon>Viridiplantae</taxon>
        <taxon>Streptophyta</taxon>
        <taxon>Embryophyta</taxon>
        <taxon>Tracheophyta</taxon>
        <taxon>Spermatophyta</taxon>
        <taxon>Magnoliopsida</taxon>
        <taxon>eudicotyledons</taxon>
        <taxon>Gunneridae</taxon>
        <taxon>Pentapetalae</taxon>
        <taxon>rosids</taxon>
        <taxon>malvids</taxon>
        <taxon>Malvales</taxon>
        <taxon>Malvaceae</taxon>
        <taxon>Malvoideae</taxon>
        <taxon>Gossypium</taxon>
    </lineage>
</organism>
<reference evidence="1 2" key="1">
    <citation type="journal article" date="2019" name="Genome Biol. Evol.">
        <title>Insights into the evolution of the New World diploid cottons (Gossypium, subgenus Houzingenia) based on genome sequencing.</title>
        <authorList>
            <person name="Grover C.E."/>
            <person name="Arick M.A. 2nd"/>
            <person name="Thrash A."/>
            <person name="Conover J.L."/>
            <person name="Sanders W.S."/>
            <person name="Peterson D.G."/>
            <person name="Frelichowski J.E."/>
            <person name="Scheffler J.A."/>
            <person name="Scheffler B.E."/>
            <person name="Wendel J.F."/>
        </authorList>
    </citation>
    <scope>NUCLEOTIDE SEQUENCE [LARGE SCALE GENOMIC DNA]</scope>
    <source>
        <strain evidence="1">57</strain>
        <tissue evidence="1">Leaf</tissue>
    </source>
</reference>
<accession>A0A7J8VSE1</accession>
<protein>
    <submittedName>
        <fullName evidence="1">Uncharacterized protein</fullName>
    </submittedName>
</protein>